<organism evidence="3 4">
    <name type="scientific">Herbiconiux daphne</name>
    <dbReference type="NCBI Taxonomy" id="2970914"/>
    <lineage>
        <taxon>Bacteria</taxon>
        <taxon>Bacillati</taxon>
        <taxon>Actinomycetota</taxon>
        <taxon>Actinomycetes</taxon>
        <taxon>Micrococcales</taxon>
        <taxon>Microbacteriaceae</taxon>
        <taxon>Herbiconiux</taxon>
    </lineage>
</organism>
<protein>
    <submittedName>
        <fullName evidence="3">NAD-dependent succinate-semialdehyde dehydrogenase</fullName>
    </submittedName>
</protein>
<proteinExistence type="predicted"/>
<sequence>MDYPELALLIGGEWRDTAGRDTLPVIDPATGGEIARLPVASIADLDDALESAAKAFPLWRDTPAFDRYNILRRAAELLRLRADAIGRATTIEQGKPLAESTAEAHAAADIFDWFAEEGRRTYGRIIPTRVAGVRDMVLRQPIGPVAAFTPWNFPITIPARKIAAAIAAGCTVILKPAEETPATGLALAHALVDAGLPAGVLNVVFGVPATISEYLIRSPEIRKVTFTGSTAVGRQIAHLAAEGIKKATLELGGHAPVLVFDDADVEKVARLAVRSKFRNAGQICIAPTRFFVQEASHDRFVAAFADAIGTLRVGNGLDTGTTVGPLAHERRGPAVGALIDDAVSRGARAVVGGSPVDGPGYFWQPTLLTELDPASRIMNEEPFGPVALAVPFTDTDDALRRANELSYGLASYAFTESVHTAYEVSERMEAGMLAINHFRLTGPETPFGGVKESGYGSEGGSEGIDGFLHTRFVSQA</sequence>
<dbReference type="Gene3D" id="3.40.605.10">
    <property type="entry name" value="Aldehyde Dehydrogenase, Chain A, domain 1"/>
    <property type="match status" value="1"/>
</dbReference>
<comment type="caution">
    <text evidence="3">The sequence shown here is derived from an EMBL/GenBank/DDBJ whole genome shotgun (WGS) entry which is preliminary data.</text>
</comment>
<evidence type="ECO:0000256" key="1">
    <source>
        <dbReference type="ARBA" id="ARBA00023002"/>
    </source>
</evidence>
<dbReference type="InterPro" id="IPR050740">
    <property type="entry name" value="Aldehyde_DH_Superfamily"/>
</dbReference>
<dbReference type="SUPFAM" id="SSF53720">
    <property type="entry name" value="ALDH-like"/>
    <property type="match status" value="1"/>
</dbReference>
<dbReference type="Gene3D" id="3.40.309.10">
    <property type="entry name" value="Aldehyde Dehydrogenase, Chain A, domain 2"/>
    <property type="match status" value="1"/>
</dbReference>
<keyword evidence="1" id="KW-0560">Oxidoreductase</keyword>
<feature type="domain" description="Aldehyde dehydrogenase" evidence="2">
    <location>
        <begin position="14"/>
        <end position="473"/>
    </location>
</feature>
<name>A0ABT2H3L0_9MICO</name>
<dbReference type="CDD" id="cd07103">
    <property type="entry name" value="ALDH_F5_SSADH_GabD"/>
    <property type="match status" value="1"/>
</dbReference>
<dbReference type="EMBL" id="JANLCJ010000004">
    <property type="protein sequence ID" value="MCS5734520.1"/>
    <property type="molecule type" value="Genomic_DNA"/>
</dbReference>
<accession>A0ABT2H3L0</accession>
<gene>
    <name evidence="3" type="ORF">N1032_12295</name>
</gene>
<dbReference type="InterPro" id="IPR016163">
    <property type="entry name" value="Ald_DH_C"/>
</dbReference>
<dbReference type="PANTHER" id="PTHR43353">
    <property type="entry name" value="SUCCINATE-SEMIALDEHYDE DEHYDROGENASE, MITOCHONDRIAL"/>
    <property type="match status" value="1"/>
</dbReference>
<dbReference type="InterPro" id="IPR016161">
    <property type="entry name" value="Ald_DH/histidinol_DH"/>
</dbReference>
<dbReference type="Proteomes" id="UP001165586">
    <property type="component" value="Unassembled WGS sequence"/>
</dbReference>
<evidence type="ECO:0000313" key="4">
    <source>
        <dbReference type="Proteomes" id="UP001165586"/>
    </source>
</evidence>
<evidence type="ECO:0000259" key="2">
    <source>
        <dbReference type="Pfam" id="PF00171"/>
    </source>
</evidence>
<evidence type="ECO:0000313" key="3">
    <source>
        <dbReference type="EMBL" id="MCS5734520.1"/>
    </source>
</evidence>
<dbReference type="PROSITE" id="PS00070">
    <property type="entry name" value="ALDEHYDE_DEHYDR_CYS"/>
    <property type="match status" value="1"/>
</dbReference>
<dbReference type="InterPro" id="IPR016160">
    <property type="entry name" value="Ald_DH_CS_CYS"/>
</dbReference>
<dbReference type="PANTHER" id="PTHR43353:SF5">
    <property type="entry name" value="SUCCINATE-SEMIALDEHYDE DEHYDROGENASE, MITOCHONDRIAL"/>
    <property type="match status" value="1"/>
</dbReference>
<keyword evidence="4" id="KW-1185">Reference proteome</keyword>
<dbReference type="InterPro" id="IPR015590">
    <property type="entry name" value="Aldehyde_DH_dom"/>
</dbReference>
<reference evidence="3" key="1">
    <citation type="submission" date="2022-08" db="EMBL/GenBank/DDBJ databases">
        <authorList>
            <person name="Deng Y."/>
            <person name="Han X.-F."/>
            <person name="Zhang Y.-Q."/>
        </authorList>
    </citation>
    <scope>NUCLEOTIDE SEQUENCE</scope>
    <source>
        <strain evidence="3">CPCC 203386</strain>
    </source>
</reference>
<dbReference type="Pfam" id="PF00171">
    <property type="entry name" value="Aldedh"/>
    <property type="match status" value="1"/>
</dbReference>
<dbReference type="RefSeq" id="WP_259539385.1">
    <property type="nucleotide sequence ID" value="NZ_JANLCJ010000004.1"/>
</dbReference>
<dbReference type="InterPro" id="IPR016162">
    <property type="entry name" value="Ald_DH_N"/>
</dbReference>